<feature type="domain" description="Quinolinate phosphoribosyl transferase C-terminal" evidence="14">
    <location>
        <begin position="110"/>
        <end position="274"/>
    </location>
</feature>
<dbReference type="OrthoDB" id="9782546at2"/>
<sequence length="280" mass="30744">MINQIYVNEIIKRAIIEDLNFGDITTDTLINDEMTGKAIITAKENGVIAGLKVIEEVFKILDADLKLTHLKKDGDEIKAGEDFVIIEGRMINILKGERIALNFLQRMSGIATKAKVYNDLVKDYNVRIVDTRKTTPGLRGLEKYAVKAGGCNNHRYNLSDAVLIKDNHIKAVGSISEAIKKCKKDLSHTVKIEIEVENLQQLKEALKAGADIILLDNMDVETMKEAVEIAKGKAILEASGNITEDRVKAIAATGVDIISIGALTHSVKALDISLNIILNK</sequence>
<dbReference type="InterPro" id="IPR036068">
    <property type="entry name" value="Nicotinate_pribotase-like_C"/>
</dbReference>
<evidence type="ECO:0000256" key="10">
    <source>
        <dbReference type="ARBA" id="ARBA00047445"/>
    </source>
</evidence>
<evidence type="ECO:0000256" key="7">
    <source>
        <dbReference type="ARBA" id="ARBA00022676"/>
    </source>
</evidence>
<dbReference type="SUPFAM" id="SSF54675">
    <property type="entry name" value="Nicotinate/Quinolinate PRTase N-terminal domain-like"/>
    <property type="match status" value="1"/>
</dbReference>
<reference evidence="16 17" key="1">
    <citation type="submission" date="2016-10" db="EMBL/GenBank/DDBJ databases">
        <authorList>
            <person name="de Groot N.N."/>
        </authorList>
    </citation>
    <scope>NUCLEOTIDE SEQUENCE [LARGE SCALE GENOMIC DNA]</scope>
    <source>
        <strain evidence="16 17">DSM 18978</strain>
    </source>
</reference>
<feature type="binding site" evidence="13">
    <location>
        <begin position="239"/>
        <end position="241"/>
    </location>
    <ligand>
        <name>substrate</name>
    </ligand>
</feature>
<dbReference type="NCBIfam" id="TIGR00078">
    <property type="entry name" value="nadC"/>
    <property type="match status" value="1"/>
</dbReference>
<feature type="binding site" evidence="13">
    <location>
        <position position="195"/>
    </location>
    <ligand>
        <name>substrate</name>
    </ligand>
</feature>
<dbReference type="InterPro" id="IPR022412">
    <property type="entry name" value="Quinolinate_PRibosylTrfase_N"/>
</dbReference>
<dbReference type="PIRSF" id="PIRSF006250">
    <property type="entry name" value="NadC_ModD"/>
    <property type="match status" value="1"/>
</dbReference>
<feature type="domain" description="Quinolinate phosphoribosyl transferase N-terminal" evidence="15">
    <location>
        <begin position="23"/>
        <end position="108"/>
    </location>
</feature>
<evidence type="ECO:0000256" key="2">
    <source>
        <dbReference type="ARBA" id="ARBA00004893"/>
    </source>
</evidence>
<dbReference type="GO" id="GO:0005737">
    <property type="term" value="C:cytoplasm"/>
    <property type="evidence" value="ECO:0007669"/>
    <property type="project" value="TreeGrafter"/>
</dbReference>
<comment type="subunit">
    <text evidence="4">Hexamer formed by 3 homodimers.</text>
</comment>
<evidence type="ECO:0000259" key="15">
    <source>
        <dbReference type="Pfam" id="PF02749"/>
    </source>
</evidence>
<feature type="binding site" evidence="13">
    <location>
        <position position="165"/>
    </location>
    <ligand>
        <name>substrate</name>
    </ligand>
</feature>
<keyword evidence="6" id="KW-0662">Pyridine nucleotide biosynthesis</keyword>
<organism evidence="16 17">
    <name type="scientific">Alkaliphilus peptidifermentans DSM 18978</name>
    <dbReference type="NCBI Taxonomy" id="1120976"/>
    <lineage>
        <taxon>Bacteria</taxon>
        <taxon>Bacillati</taxon>
        <taxon>Bacillota</taxon>
        <taxon>Clostridia</taxon>
        <taxon>Peptostreptococcales</taxon>
        <taxon>Natronincolaceae</taxon>
        <taxon>Alkaliphilus</taxon>
    </lineage>
</organism>
<proteinExistence type="inferred from homology"/>
<dbReference type="InterPro" id="IPR004393">
    <property type="entry name" value="NadC"/>
</dbReference>
<evidence type="ECO:0000256" key="3">
    <source>
        <dbReference type="ARBA" id="ARBA00009400"/>
    </source>
</evidence>
<evidence type="ECO:0000256" key="13">
    <source>
        <dbReference type="PIRSR" id="PIRSR006250-1"/>
    </source>
</evidence>
<keyword evidence="17" id="KW-1185">Reference proteome</keyword>
<feature type="binding site" evidence="13">
    <location>
        <position position="98"/>
    </location>
    <ligand>
        <name>substrate</name>
    </ligand>
</feature>
<protein>
    <recommendedName>
        <fullName evidence="11">Probable nicotinate-nucleotide pyrophosphorylase [carboxylating]</fullName>
        <ecNumber evidence="5">2.4.2.19</ecNumber>
    </recommendedName>
    <alternativeName>
        <fullName evidence="9">Quinolinate phosphoribosyltransferase [decarboxylating]</fullName>
    </alternativeName>
</protein>
<dbReference type="GO" id="GO:0004514">
    <property type="term" value="F:nicotinate-nucleotide diphosphorylase (carboxylating) activity"/>
    <property type="evidence" value="ECO:0007669"/>
    <property type="project" value="UniProtKB-EC"/>
</dbReference>
<dbReference type="UniPathway" id="UPA00253">
    <property type="reaction ID" value="UER00331"/>
</dbReference>
<dbReference type="EMBL" id="FMUS01000001">
    <property type="protein sequence ID" value="SCX82576.1"/>
    <property type="molecule type" value="Genomic_DNA"/>
</dbReference>
<dbReference type="InterPro" id="IPR013785">
    <property type="entry name" value="Aldolase_TIM"/>
</dbReference>
<evidence type="ECO:0000256" key="5">
    <source>
        <dbReference type="ARBA" id="ARBA00011944"/>
    </source>
</evidence>
<comment type="catalytic activity">
    <reaction evidence="10">
        <text>nicotinate beta-D-ribonucleotide + CO2 + diphosphate = quinolinate + 5-phospho-alpha-D-ribose 1-diphosphate + 2 H(+)</text>
        <dbReference type="Rhea" id="RHEA:12733"/>
        <dbReference type="ChEBI" id="CHEBI:15378"/>
        <dbReference type="ChEBI" id="CHEBI:16526"/>
        <dbReference type="ChEBI" id="CHEBI:29959"/>
        <dbReference type="ChEBI" id="CHEBI:33019"/>
        <dbReference type="ChEBI" id="CHEBI:57502"/>
        <dbReference type="ChEBI" id="CHEBI:58017"/>
        <dbReference type="EC" id="2.4.2.19"/>
    </reaction>
</comment>
<evidence type="ECO:0000256" key="9">
    <source>
        <dbReference type="ARBA" id="ARBA00033102"/>
    </source>
</evidence>
<keyword evidence="8 12" id="KW-0808">Transferase</keyword>
<evidence type="ECO:0000256" key="1">
    <source>
        <dbReference type="ARBA" id="ARBA00003237"/>
    </source>
</evidence>
<evidence type="ECO:0000256" key="8">
    <source>
        <dbReference type="ARBA" id="ARBA00022679"/>
    </source>
</evidence>
<evidence type="ECO:0000259" key="14">
    <source>
        <dbReference type="Pfam" id="PF01729"/>
    </source>
</evidence>
<dbReference type="CDD" id="cd01572">
    <property type="entry name" value="QPRTase"/>
    <property type="match status" value="1"/>
</dbReference>
<dbReference type="FunFam" id="3.20.20.70:FF:000030">
    <property type="entry name" value="Nicotinate-nucleotide pyrophosphorylase, carboxylating"/>
    <property type="match status" value="1"/>
</dbReference>
<feature type="binding site" evidence="13">
    <location>
        <position position="155"/>
    </location>
    <ligand>
        <name>substrate</name>
    </ligand>
</feature>
<dbReference type="EC" id="2.4.2.19" evidence="5"/>
<comment type="similarity">
    <text evidence="3 12">Belongs to the NadC/ModD family.</text>
</comment>
<evidence type="ECO:0000256" key="12">
    <source>
        <dbReference type="PIRNR" id="PIRNR006250"/>
    </source>
</evidence>
<dbReference type="GO" id="GO:0034213">
    <property type="term" value="P:quinolinate catabolic process"/>
    <property type="evidence" value="ECO:0007669"/>
    <property type="project" value="TreeGrafter"/>
</dbReference>
<dbReference type="FunFam" id="3.90.1170.20:FF:000001">
    <property type="entry name" value="Nicotinate-nucleotide diphosphorylase (Carboxylating)"/>
    <property type="match status" value="1"/>
</dbReference>
<dbReference type="Gene3D" id="3.20.20.70">
    <property type="entry name" value="Aldolase class I"/>
    <property type="match status" value="1"/>
</dbReference>
<dbReference type="Pfam" id="PF02749">
    <property type="entry name" value="QRPTase_N"/>
    <property type="match status" value="1"/>
</dbReference>
<dbReference type="GO" id="GO:0009435">
    <property type="term" value="P:NAD+ biosynthetic process"/>
    <property type="evidence" value="ECO:0007669"/>
    <property type="project" value="UniProtKB-UniPathway"/>
</dbReference>
<dbReference type="AlphaFoldDB" id="A0A1G5AXL6"/>
<dbReference type="PANTHER" id="PTHR32179:SF3">
    <property type="entry name" value="NICOTINATE-NUCLEOTIDE PYROPHOSPHORYLASE [CARBOXYLATING]"/>
    <property type="match status" value="1"/>
</dbReference>
<evidence type="ECO:0000313" key="16">
    <source>
        <dbReference type="EMBL" id="SCX82576.1"/>
    </source>
</evidence>
<accession>A0A1G5AXL6</accession>
<dbReference type="STRING" id="1120976.SAMN03080606_00322"/>
<feature type="binding site" evidence="13">
    <location>
        <begin position="260"/>
        <end position="262"/>
    </location>
    <ligand>
        <name>substrate</name>
    </ligand>
</feature>
<feature type="binding site" evidence="13">
    <location>
        <position position="216"/>
    </location>
    <ligand>
        <name>substrate</name>
    </ligand>
</feature>
<name>A0A1G5AXL6_9FIRM</name>
<evidence type="ECO:0000256" key="6">
    <source>
        <dbReference type="ARBA" id="ARBA00022642"/>
    </source>
</evidence>
<evidence type="ECO:0000256" key="4">
    <source>
        <dbReference type="ARBA" id="ARBA00011218"/>
    </source>
</evidence>
<keyword evidence="7 12" id="KW-0328">Glycosyltransferase</keyword>
<dbReference type="RefSeq" id="WP_091539181.1">
    <property type="nucleotide sequence ID" value="NZ_FMUS01000001.1"/>
</dbReference>
<comment type="function">
    <text evidence="1">Involved in the catabolism of quinolinic acid (QA).</text>
</comment>
<dbReference type="PANTHER" id="PTHR32179">
    <property type="entry name" value="NICOTINATE-NUCLEOTIDE PYROPHOSPHORYLASE [CARBOXYLATING]"/>
    <property type="match status" value="1"/>
</dbReference>
<evidence type="ECO:0000313" key="17">
    <source>
        <dbReference type="Proteomes" id="UP000198636"/>
    </source>
</evidence>
<comment type="pathway">
    <text evidence="2">Cofactor biosynthesis; NAD(+) biosynthesis; nicotinate D-ribonucleotide from quinolinate: step 1/1.</text>
</comment>
<dbReference type="Gene3D" id="3.90.1170.20">
    <property type="entry name" value="Quinolinate phosphoribosyl transferase, N-terminal domain"/>
    <property type="match status" value="1"/>
</dbReference>
<gene>
    <name evidence="16" type="ORF">SAMN03080606_00322</name>
</gene>
<dbReference type="Pfam" id="PF01729">
    <property type="entry name" value="QRPTase_C"/>
    <property type="match status" value="1"/>
</dbReference>
<dbReference type="SUPFAM" id="SSF51690">
    <property type="entry name" value="Nicotinate/Quinolinate PRTase C-terminal domain-like"/>
    <property type="match status" value="1"/>
</dbReference>
<dbReference type="Proteomes" id="UP000198636">
    <property type="component" value="Unassembled WGS sequence"/>
</dbReference>
<feature type="binding site" evidence="13">
    <location>
        <begin position="131"/>
        <end position="133"/>
    </location>
    <ligand>
        <name>substrate</name>
    </ligand>
</feature>
<dbReference type="InterPro" id="IPR027277">
    <property type="entry name" value="NadC/ModD"/>
</dbReference>
<dbReference type="InterPro" id="IPR002638">
    <property type="entry name" value="Quinolinate_PRibosylTrfase_C"/>
</dbReference>
<evidence type="ECO:0000256" key="11">
    <source>
        <dbReference type="ARBA" id="ARBA00069173"/>
    </source>
</evidence>
<dbReference type="InterPro" id="IPR037128">
    <property type="entry name" value="Quinolinate_PRibosylTase_N_sf"/>
</dbReference>